<dbReference type="InterPro" id="IPR051320">
    <property type="entry name" value="Viral_Replic_Matur_Polypro"/>
</dbReference>
<evidence type="ECO:0000259" key="3">
    <source>
        <dbReference type="PROSITE" id="PS50158"/>
    </source>
</evidence>
<dbReference type="Proteomes" id="UP000198211">
    <property type="component" value="Unassembled WGS sequence"/>
</dbReference>
<dbReference type="SUPFAM" id="SSF56672">
    <property type="entry name" value="DNA/RNA polymerases"/>
    <property type="match status" value="1"/>
</dbReference>
<feature type="region of interest" description="Disordered" evidence="2">
    <location>
        <begin position="1"/>
        <end position="37"/>
    </location>
</feature>
<gene>
    <name evidence="4" type="ORF">PHMEG_00014979</name>
</gene>
<comment type="caution">
    <text evidence="4">The sequence shown here is derived from an EMBL/GenBank/DDBJ whole genome shotgun (WGS) entry which is preliminary data.</text>
</comment>
<keyword evidence="1" id="KW-0479">Metal-binding</keyword>
<feature type="compositionally biased region" description="Polar residues" evidence="2">
    <location>
        <begin position="303"/>
        <end position="314"/>
    </location>
</feature>
<dbReference type="GO" id="GO:0008270">
    <property type="term" value="F:zinc ion binding"/>
    <property type="evidence" value="ECO:0007669"/>
    <property type="project" value="UniProtKB-KW"/>
</dbReference>
<proteinExistence type="predicted"/>
<dbReference type="EMBL" id="NBNE01001990">
    <property type="protein sequence ID" value="OWZ11930.1"/>
    <property type="molecule type" value="Genomic_DNA"/>
</dbReference>
<feature type="region of interest" description="Disordered" evidence="2">
    <location>
        <begin position="298"/>
        <end position="358"/>
    </location>
</feature>
<dbReference type="PANTHER" id="PTHR33064">
    <property type="entry name" value="POL PROTEIN"/>
    <property type="match status" value="1"/>
</dbReference>
<dbReference type="Gene3D" id="3.30.70.270">
    <property type="match status" value="3"/>
</dbReference>
<dbReference type="InterPro" id="IPR043502">
    <property type="entry name" value="DNA/RNA_pol_sf"/>
</dbReference>
<dbReference type="AlphaFoldDB" id="A0A225W4Z3"/>
<evidence type="ECO:0000256" key="1">
    <source>
        <dbReference type="PROSITE-ProRule" id="PRU00047"/>
    </source>
</evidence>
<keyword evidence="5" id="KW-1185">Reference proteome</keyword>
<sequence length="1040" mass="116383">MEGDDGAGLSIDVPGPLPELAPTLETPAPTPTPSRVARDLDCRRRLLWTEPFATLSTRTAAWGAAFNDGDVTMATASPGRDSPMADTRPAATERTEPGRITNAPALPAAPRYAGSTMKDRRVFMHAYDTYFHALSAFDTGFGQPFIMTWLYRGENMRDDLLVRVQKSPNQVSENEWIAYFLQAREPELEDYTTVDAAMKNLKMRLIFPDAAYRMRQLRTDMHRILDEYTMEQVMLEREQKVVKYFVAALEPADFREAIKKGLEYTQHKALKTDIVKCYAWILDQLKTYLVWQPPVVHAKPQARPQNKPGNLQRKQQLDGGSKHGATGETASPSSSEGKPCPTANKASPKFRNGGQPRRSCLRCGSLAHLVRECPDVTPDVTPDEVDQLLAARKTTLDSETNTGAERVKVVQLGGAGIVGVTSTGEPSAPVRSMVDDNGTAQATVDGYTLQTSLLDSGRQHPYAVWLMIMELPKQPSMDTLCKRRCSIVTDDSVVSGGIMRALESAGVTIQEYPVSRTLDPVGGHLISVARKVRFGEVEFDTSAGSLLLRNLDCLVHEEDRALSLTIGRPVMNRLGYTTDGLLAAARARQPEYELLEPEENTVDPSPLVRLQAMRTIALEVLDEDGDELDELVTSPSLAGKTTRAVQEALELKLQEATRNGLPSNESEQLRQLLFRYIDVFRLSFRNDPPVRVPPLRKERPVKAKARRYPPDHKRYLDEHIRELVEHGLVVENHRSRWASAARIVAKREAGQYRMTIDTHAINALTEPMPWPMPDIESDLAMVEDSDSYFTIDWWRGYWQLPLDEDSQELYTIMTHRGQILAWLDDILGYARSPGTLLVVLRKVLELCETFGLKLHLLKCCFFTREATWCGMMISAHGLVNLPAPRTAGELQQFLCAVNWMRGNTSEYNAITASLQYWSLQRPWHSVAQSRKKSRLHRVLLNSVGWTTEHDAALAHVKDALLKMVILAHPKEEWEVCLFADASQTLFGAVVTQIPSADVGLPVHEQRHQPLAFLSGSFVGNMSRWSTIDKEAFTIVFHASG</sequence>
<evidence type="ECO:0000313" key="4">
    <source>
        <dbReference type="EMBL" id="OWZ11930.1"/>
    </source>
</evidence>
<dbReference type="OrthoDB" id="127632at2759"/>
<dbReference type="InterPro" id="IPR043128">
    <property type="entry name" value="Rev_trsase/Diguanyl_cyclase"/>
</dbReference>
<feature type="domain" description="CCHC-type" evidence="3">
    <location>
        <begin position="360"/>
        <end position="375"/>
    </location>
</feature>
<feature type="region of interest" description="Disordered" evidence="2">
    <location>
        <begin position="75"/>
        <end position="107"/>
    </location>
</feature>
<dbReference type="GO" id="GO:0003676">
    <property type="term" value="F:nucleic acid binding"/>
    <property type="evidence" value="ECO:0007669"/>
    <property type="project" value="InterPro"/>
</dbReference>
<dbReference type="PANTHER" id="PTHR33064:SF37">
    <property type="entry name" value="RIBONUCLEASE H"/>
    <property type="match status" value="1"/>
</dbReference>
<feature type="compositionally biased region" description="Low complexity" evidence="2">
    <location>
        <begin position="18"/>
        <end position="27"/>
    </location>
</feature>
<protein>
    <recommendedName>
        <fullName evidence="3">CCHC-type domain-containing protein</fullName>
    </recommendedName>
</protein>
<dbReference type="InterPro" id="IPR001878">
    <property type="entry name" value="Znf_CCHC"/>
</dbReference>
<evidence type="ECO:0000256" key="2">
    <source>
        <dbReference type="SAM" id="MobiDB-lite"/>
    </source>
</evidence>
<accession>A0A225W4Z3</accession>
<name>A0A225W4Z3_9STRA</name>
<keyword evidence="1" id="KW-0863">Zinc-finger</keyword>
<dbReference type="InterPro" id="IPR041577">
    <property type="entry name" value="RT_RNaseH_2"/>
</dbReference>
<evidence type="ECO:0000313" key="5">
    <source>
        <dbReference type="Proteomes" id="UP000198211"/>
    </source>
</evidence>
<dbReference type="PROSITE" id="PS50158">
    <property type="entry name" value="ZF_CCHC"/>
    <property type="match status" value="1"/>
</dbReference>
<keyword evidence="1" id="KW-0862">Zinc</keyword>
<organism evidence="4 5">
    <name type="scientific">Phytophthora megakarya</name>
    <dbReference type="NCBI Taxonomy" id="4795"/>
    <lineage>
        <taxon>Eukaryota</taxon>
        <taxon>Sar</taxon>
        <taxon>Stramenopiles</taxon>
        <taxon>Oomycota</taxon>
        <taxon>Peronosporomycetes</taxon>
        <taxon>Peronosporales</taxon>
        <taxon>Peronosporaceae</taxon>
        <taxon>Phytophthora</taxon>
    </lineage>
</organism>
<dbReference type="Gene3D" id="3.10.10.10">
    <property type="entry name" value="HIV Type 1 Reverse Transcriptase, subunit A, domain 1"/>
    <property type="match status" value="1"/>
</dbReference>
<dbReference type="Pfam" id="PF17919">
    <property type="entry name" value="RT_RNaseH_2"/>
    <property type="match status" value="1"/>
</dbReference>
<reference evidence="5" key="1">
    <citation type="submission" date="2017-03" db="EMBL/GenBank/DDBJ databases">
        <title>Phytopthora megakarya and P. palmivora, two closely related causual agents of cacao black pod achieved similar genome size and gene model numbers by different mechanisms.</title>
        <authorList>
            <person name="Ali S."/>
            <person name="Shao J."/>
            <person name="Larry D.J."/>
            <person name="Kronmiller B."/>
            <person name="Shen D."/>
            <person name="Strem M.D."/>
            <person name="Melnick R.L."/>
            <person name="Guiltinan M.J."/>
            <person name="Tyler B.M."/>
            <person name="Meinhardt L.W."/>
            <person name="Bailey B.A."/>
        </authorList>
    </citation>
    <scope>NUCLEOTIDE SEQUENCE [LARGE SCALE GENOMIC DNA]</scope>
    <source>
        <strain evidence="5">zdho120</strain>
    </source>
</reference>